<dbReference type="Proteomes" id="UP001158576">
    <property type="component" value="Chromosome PAR"/>
</dbReference>
<evidence type="ECO:0000313" key="10">
    <source>
        <dbReference type="EMBL" id="CAG5084428.1"/>
    </source>
</evidence>
<keyword evidence="5 8" id="KW-0811">Translocation</keyword>
<evidence type="ECO:0000256" key="8">
    <source>
        <dbReference type="RuleBase" id="RU365072"/>
    </source>
</evidence>
<accession>A0ABN7RV33</accession>
<reference evidence="10 11" key="1">
    <citation type="submission" date="2021-04" db="EMBL/GenBank/DDBJ databases">
        <authorList>
            <person name="Bliznina A."/>
        </authorList>
    </citation>
    <scope>NUCLEOTIDE SEQUENCE [LARGE SCALE GENOMIC DNA]</scope>
</reference>
<evidence type="ECO:0000256" key="5">
    <source>
        <dbReference type="ARBA" id="ARBA00023010"/>
    </source>
</evidence>
<protein>
    <recommendedName>
        <fullName evidence="8">Nuclear pore complex protein</fullName>
    </recommendedName>
</protein>
<evidence type="ECO:0000256" key="4">
    <source>
        <dbReference type="ARBA" id="ARBA00022927"/>
    </source>
</evidence>
<comment type="subunit">
    <text evidence="8">Part of the nuclear pore complex (NPC).</text>
</comment>
<comment type="function">
    <text evidence="8">Functions as a component of the nuclear pore complex (NPC).</text>
</comment>
<dbReference type="Gene3D" id="1.10.3450.20">
    <property type="match status" value="1"/>
</dbReference>
<dbReference type="InterPro" id="IPR007252">
    <property type="entry name" value="Nup84/Nup107"/>
</dbReference>
<name>A0ABN7RV33_OIKDI</name>
<keyword evidence="2 8" id="KW-0813">Transport</keyword>
<dbReference type="Gene3D" id="3.40.50.1820">
    <property type="entry name" value="alpha/beta hydrolase"/>
    <property type="match status" value="1"/>
</dbReference>
<sequence>MLRLPIRRLSYTKLGDGSGTPVIMCHGLLGNKNNFNNIGKMMSYLTDRPVITMDMLNHGSAAWTENGGYEFMAEEVKKAIDELCGGKAVVLGHSMGGRVAMWTALTSPELVENLMIVDVTANNWVGSPLQIKGFLKHMKDATIPEGLKRSEIRKHLDEYMTEVAPEVGIRNFLMTNLKIDKNGFRWKANVEYLYQKLDSEYASMEAVEGLEYLGDTILIGGANSDYIKWDERDEDLMTEFFPFIEYDESDTFENPNFLSQTFSREHLVSKPQETFSVAEDRNVLNAEELNDAFAGIYRDHAASACLDEEVKLYADASGQAGNMLHELGRQLENAGRKAYEIKNLSSEIIEEAATWRLLQGIIQNKDSEEMENFAETAMYSERDAKANCYRAHPELRHLRAVLDWLEHSAKFEDNHFTNRITPDNTFHQVKLGKIDVDLNPDVAKKDLHVLDQQALTKFNTDIFRMIRSGDLTGAIEKCLNSGQAFKAAIMEGATMYHNPKIEDEHAEGEIEGVEMRDIWKKSALAFCESPQIPLIERGIIGAVCGFSEPLLQLAKSWEDRLWALLTAAIDVIIEQSITESMMGARETLPDSFWKQNQPVENLLQKAAAGGNSQEKKTIFRKIQEFLILDDLEGLGSHIETIDAKNKHQARFLAHLSTVLQSVGVGSVTTACIENYSRMLVSSVDPDCRPHEDALLVAHYCRLLDEESASGLYSQLLVNLSCMNQIHRQKLIDLANEAGLCISSITKQAAVSMQQTKSGETDLDALEILLANKDLSSSFNIACSLIKNMIVMKNDEAARIAVKKMEDAGANEIKKNEPFVAIRAHLEAMDMFSKWSRLFNNSTPEEIQEITSGLTFVQRVTIESRNEQKRSDMLKSARELQSLATRIDEKVVQILTTNAEWFDNDAKAVIIPLLVVASMKAQLGSNLPEKAIKTVNMLMSSKYGLFNFLNTQTARSVLDLAAEANSMILVNENKH</sequence>
<keyword evidence="3" id="KW-0509">mRNA transport</keyword>
<evidence type="ECO:0000313" key="11">
    <source>
        <dbReference type="Proteomes" id="UP001158576"/>
    </source>
</evidence>
<dbReference type="Gene3D" id="1.20.190.50">
    <property type="match status" value="1"/>
</dbReference>
<evidence type="ECO:0000256" key="7">
    <source>
        <dbReference type="ARBA" id="ARBA00023242"/>
    </source>
</evidence>
<keyword evidence="11" id="KW-1185">Reference proteome</keyword>
<keyword evidence="6 8" id="KW-0906">Nuclear pore complex</keyword>
<gene>
    <name evidence="10" type="ORF">OKIOD_LOCUS2197</name>
</gene>
<evidence type="ECO:0000256" key="1">
    <source>
        <dbReference type="ARBA" id="ARBA00009510"/>
    </source>
</evidence>
<dbReference type="InterPro" id="IPR000073">
    <property type="entry name" value="AB_hydrolase_1"/>
</dbReference>
<keyword evidence="7 8" id="KW-0539">Nucleus</keyword>
<comment type="similarity">
    <text evidence="1 8">Belongs to the nucleoporin Nup84/Nup107 family.</text>
</comment>
<dbReference type="Pfam" id="PF00561">
    <property type="entry name" value="Abhydrolase_1"/>
    <property type="match status" value="1"/>
</dbReference>
<evidence type="ECO:0000256" key="2">
    <source>
        <dbReference type="ARBA" id="ARBA00022448"/>
    </source>
</evidence>
<organism evidence="10 11">
    <name type="scientific">Oikopleura dioica</name>
    <name type="common">Tunicate</name>
    <dbReference type="NCBI Taxonomy" id="34765"/>
    <lineage>
        <taxon>Eukaryota</taxon>
        <taxon>Metazoa</taxon>
        <taxon>Chordata</taxon>
        <taxon>Tunicata</taxon>
        <taxon>Appendicularia</taxon>
        <taxon>Copelata</taxon>
        <taxon>Oikopleuridae</taxon>
        <taxon>Oikopleura</taxon>
    </lineage>
</organism>
<dbReference type="SUPFAM" id="SSF53474">
    <property type="entry name" value="alpha/beta-Hydrolases"/>
    <property type="match status" value="1"/>
</dbReference>
<evidence type="ECO:0000259" key="9">
    <source>
        <dbReference type="Pfam" id="PF00561"/>
    </source>
</evidence>
<evidence type="ECO:0000256" key="3">
    <source>
        <dbReference type="ARBA" id="ARBA00022816"/>
    </source>
</evidence>
<proteinExistence type="inferred from homology"/>
<keyword evidence="4" id="KW-0653">Protein transport</keyword>
<keyword evidence="8" id="KW-0472">Membrane</keyword>
<dbReference type="InterPro" id="IPR029058">
    <property type="entry name" value="AB_hydrolase_fold"/>
</dbReference>
<feature type="domain" description="AB hydrolase-1" evidence="9">
    <location>
        <begin position="21"/>
        <end position="122"/>
    </location>
</feature>
<dbReference type="Pfam" id="PF04121">
    <property type="entry name" value="Nup84_Nup100"/>
    <property type="match status" value="1"/>
</dbReference>
<dbReference type="PANTHER" id="PTHR13003:SF2">
    <property type="entry name" value="NUCLEAR PORE COMPLEX PROTEIN NUP107"/>
    <property type="match status" value="1"/>
</dbReference>
<comment type="subcellular location">
    <subcellularLocation>
        <location evidence="8">Nucleus</location>
        <location evidence="8">Nuclear pore complex</location>
    </subcellularLocation>
    <subcellularLocation>
        <location evidence="8">Nucleus membrane</location>
    </subcellularLocation>
</comment>
<dbReference type="EMBL" id="OU015568">
    <property type="protein sequence ID" value="CAG5084428.1"/>
    <property type="molecule type" value="Genomic_DNA"/>
</dbReference>
<evidence type="ECO:0000256" key="6">
    <source>
        <dbReference type="ARBA" id="ARBA00023132"/>
    </source>
</evidence>
<dbReference type="PANTHER" id="PTHR13003">
    <property type="entry name" value="NUP107-RELATED"/>
    <property type="match status" value="1"/>
</dbReference>